<dbReference type="Gramene" id="AET5Gv21016300.3">
    <property type="protein sequence ID" value="AET5Gv21016300.3"/>
    <property type="gene ID" value="AET5Gv21016300"/>
</dbReference>
<reference evidence="4" key="2">
    <citation type="journal article" date="2017" name="Nat. Plants">
        <title>The Aegilops tauschii genome reveals multiple impacts of transposons.</title>
        <authorList>
            <person name="Zhao G."/>
            <person name="Zou C."/>
            <person name="Li K."/>
            <person name="Wang K."/>
            <person name="Li T."/>
            <person name="Gao L."/>
            <person name="Zhang X."/>
            <person name="Wang H."/>
            <person name="Yang Z."/>
            <person name="Liu X."/>
            <person name="Jiang W."/>
            <person name="Mao L."/>
            <person name="Kong X."/>
            <person name="Jiao Y."/>
            <person name="Jia J."/>
        </authorList>
    </citation>
    <scope>NUCLEOTIDE SEQUENCE [LARGE SCALE GENOMIC DNA]</scope>
    <source>
        <strain evidence="4">cv. AL8/78</strain>
    </source>
</reference>
<feature type="transmembrane region" description="Helical" evidence="2">
    <location>
        <begin position="158"/>
        <end position="177"/>
    </location>
</feature>
<dbReference type="EnsemblPlants" id="AET5Gv21016300.3">
    <property type="protein sequence ID" value="AET5Gv21016300.3"/>
    <property type="gene ID" value="AET5Gv21016300"/>
</dbReference>
<keyword evidence="4" id="KW-1185">Reference proteome</keyword>
<reference evidence="4" key="1">
    <citation type="journal article" date="2014" name="Science">
        <title>Ancient hybridizations among the ancestral genomes of bread wheat.</title>
        <authorList>
            <consortium name="International Wheat Genome Sequencing Consortium,"/>
            <person name="Marcussen T."/>
            <person name="Sandve S.R."/>
            <person name="Heier L."/>
            <person name="Spannagl M."/>
            <person name="Pfeifer M."/>
            <person name="Jakobsen K.S."/>
            <person name="Wulff B.B."/>
            <person name="Steuernagel B."/>
            <person name="Mayer K.F."/>
            <person name="Olsen O.A."/>
        </authorList>
    </citation>
    <scope>NUCLEOTIDE SEQUENCE [LARGE SCALE GENOMIC DNA]</scope>
    <source>
        <strain evidence="4">cv. AL8/78</strain>
    </source>
</reference>
<evidence type="ECO:0000256" key="1">
    <source>
        <dbReference type="SAM" id="MobiDB-lite"/>
    </source>
</evidence>
<reference evidence="3" key="5">
    <citation type="journal article" date="2021" name="G3 (Bethesda)">
        <title>Aegilops tauschii genome assembly Aet v5.0 features greater sequence contiguity and improved annotation.</title>
        <authorList>
            <person name="Wang L."/>
            <person name="Zhu T."/>
            <person name="Rodriguez J.C."/>
            <person name="Deal K.R."/>
            <person name="Dubcovsky J."/>
            <person name="McGuire P.E."/>
            <person name="Lux T."/>
            <person name="Spannagl M."/>
            <person name="Mayer K.F.X."/>
            <person name="Baldrich P."/>
            <person name="Meyers B.C."/>
            <person name="Huo N."/>
            <person name="Gu Y.Q."/>
            <person name="Zhou H."/>
            <person name="Devos K.M."/>
            <person name="Bennetzen J.L."/>
            <person name="Unver T."/>
            <person name="Budak H."/>
            <person name="Gulick P.J."/>
            <person name="Galiba G."/>
            <person name="Kalapos B."/>
            <person name="Nelson D.R."/>
            <person name="Li P."/>
            <person name="You F.M."/>
            <person name="Luo M.C."/>
            <person name="Dvorak J."/>
        </authorList>
    </citation>
    <scope>NUCLEOTIDE SEQUENCE [LARGE SCALE GENOMIC DNA]</scope>
    <source>
        <strain evidence="3">cv. AL8/78</strain>
    </source>
</reference>
<evidence type="ECO:0000256" key="2">
    <source>
        <dbReference type="SAM" id="Phobius"/>
    </source>
</evidence>
<feature type="transmembrane region" description="Helical" evidence="2">
    <location>
        <begin position="82"/>
        <end position="103"/>
    </location>
</feature>
<organism evidence="3 4">
    <name type="scientific">Aegilops tauschii subsp. strangulata</name>
    <name type="common">Goatgrass</name>
    <dbReference type="NCBI Taxonomy" id="200361"/>
    <lineage>
        <taxon>Eukaryota</taxon>
        <taxon>Viridiplantae</taxon>
        <taxon>Streptophyta</taxon>
        <taxon>Embryophyta</taxon>
        <taxon>Tracheophyta</taxon>
        <taxon>Spermatophyta</taxon>
        <taxon>Magnoliopsida</taxon>
        <taxon>Liliopsida</taxon>
        <taxon>Poales</taxon>
        <taxon>Poaceae</taxon>
        <taxon>BOP clade</taxon>
        <taxon>Pooideae</taxon>
        <taxon>Triticodae</taxon>
        <taxon>Triticeae</taxon>
        <taxon>Triticinae</taxon>
        <taxon>Aegilops</taxon>
    </lineage>
</organism>
<proteinExistence type="predicted"/>
<keyword evidence="2" id="KW-0812">Transmembrane</keyword>
<keyword evidence="2" id="KW-1133">Transmembrane helix</keyword>
<name>A0A453M273_AEGTS</name>
<evidence type="ECO:0008006" key="5">
    <source>
        <dbReference type="Google" id="ProtNLM"/>
    </source>
</evidence>
<evidence type="ECO:0000313" key="4">
    <source>
        <dbReference type="Proteomes" id="UP000015105"/>
    </source>
</evidence>
<protein>
    <recommendedName>
        <fullName evidence="5">CASP-like protein</fullName>
    </recommendedName>
</protein>
<sequence length="179" mass="18886">TTILTYCFCSHPLGEFPGNGRDGRGEGGQPRLAHRGAGAVGGRRRRDGQRRLLQQRSGVSFVKNIVRVPTLMIYPCESCARSYFVVGSVISAVCSALALYLFVVHGGGGSIAVSLLDAAAQALLFAAGALPVALAASTDALAQAASNSQRQYKDSRELLVVCVTLELIDDAFFALLLND</sequence>
<keyword evidence="2" id="KW-0472">Membrane</keyword>
<reference evidence="3" key="4">
    <citation type="submission" date="2019-03" db="UniProtKB">
        <authorList>
            <consortium name="EnsemblPlants"/>
        </authorList>
    </citation>
    <scope>IDENTIFICATION</scope>
</reference>
<evidence type="ECO:0000313" key="3">
    <source>
        <dbReference type="EnsemblPlants" id="AET5Gv21016300.3"/>
    </source>
</evidence>
<reference evidence="3" key="3">
    <citation type="journal article" date="2017" name="Nature">
        <title>Genome sequence of the progenitor of the wheat D genome Aegilops tauschii.</title>
        <authorList>
            <person name="Luo M.C."/>
            <person name="Gu Y.Q."/>
            <person name="Puiu D."/>
            <person name="Wang H."/>
            <person name="Twardziok S.O."/>
            <person name="Deal K.R."/>
            <person name="Huo N."/>
            <person name="Zhu T."/>
            <person name="Wang L."/>
            <person name="Wang Y."/>
            <person name="McGuire P.E."/>
            <person name="Liu S."/>
            <person name="Long H."/>
            <person name="Ramasamy R.K."/>
            <person name="Rodriguez J.C."/>
            <person name="Van S.L."/>
            <person name="Yuan L."/>
            <person name="Wang Z."/>
            <person name="Xia Z."/>
            <person name="Xiao L."/>
            <person name="Anderson O.D."/>
            <person name="Ouyang S."/>
            <person name="Liang Y."/>
            <person name="Zimin A.V."/>
            <person name="Pertea G."/>
            <person name="Qi P."/>
            <person name="Bennetzen J.L."/>
            <person name="Dai X."/>
            <person name="Dawson M.W."/>
            <person name="Muller H.G."/>
            <person name="Kugler K."/>
            <person name="Rivarola-Duarte L."/>
            <person name="Spannagl M."/>
            <person name="Mayer K.F.X."/>
            <person name="Lu F.H."/>
            <person name="Bevan M.W."/>
            <person name="Leroy P."/>
            <person name="Li P."/>
            <person name="You F.M."/>
            <person name="Sun Q."/>
            <person name="Liu Z."/>
            <person name="Lyons E."/>
            <person name="Wicker T."/>
            <person name="Salzberg S.L."/>
            <person name="Devos K.M."/>
            <person name="Dvorak J."/>
        </authorList>
    </citation>
    <scope>NUCLEOTIDE SEQUENCE [LARGE SCALE GENOMIC DNA]</scope>
    <source>
        <strain evidence="3">cv. AL8/78</strain>
    </source>
</reference>
<dbReference type="AlphaFoldDB" id="A0A453M273"/>
<feature type="transmembrane region" description="Helical" evidence="2">
    <location>
        <begin position="118"/>
        <end position="137"/>
    </location>
</feature>
<dbReference type="Proteomes" id="UP000015105">
    <property type="component" value="Chromosome 5D"/>
</dbReference>
<accession>A0A453M273</accession>
<feature type="region of interest" description="Disordered" evidence="1">
    <location>
        <begin position="19"/>
        <end position="45"/>
    </location>
</feature>